<sequence>MVFEKQVKTSNIRKTGKFNTKNIVEKIIKKIFLTHSKII</sequence>
<evidence type="ECO:0000313" key="2">
    <source>
        <dbReference type="Proteomes" id="UP000182152"/>
    </source>
</evidence>
<accession>A0A1L8WI69</accession>
<protein>
    <submittedName>
        <fullName evidence="1">Uncharacterized protein</fullName>
    </submittedName>
</protein>
<gene>
    <name evidence="1" type="ORF">RV14_GL000453</name>
</gene>
<dbReference type="AlphaFoldDB" id="A0A1L8WI69"/>
<dbReference type="STRING" id="150033.RV14_GL000453"/>
<reference evidence="1 2" key="1">
    <citation type="submission" date="2014-12" db="EMBL/GenBank/DDBJ databases">
        <title>Draft genome sequences of 29 type strains of Enterococci.</title>
        <authorList>
            <person name="Zhong Z."/>
            <person name="Sun Z."/>
            <person name="Liu W."/>
            <person name="Zhang W."/>
            <person name="Zhang H."/>
        </authorList>
    </citation>
    <scope>NUCLEOTIDE SEQUENCE [LARGE SCALE GENOMIC DNA]</scope>
    <source>
        <strain evidence="1 2">DSM 15687</strain>
    </source>
</reference>
<organism evidence="1 2">
    <name type="scientific">Enterococcus ratti</name>
    <dbReference type="NCBI Taxonomy" id="150033"/>
    <lineage>
        <taxon>Bacteria</taxon>
        <taxon>Bacillati</taxon>
        <taxon>Bacillota</taxon>
        <taxon>Bacilli</taxon>
        <taxon>Lactobacillales</taxon>
        <taxon>Enterococcaceae</taxon>
        <taxon>Enterococcus</taxon>
    </lineage>
</organism>
<comment type="caution">
    <text evidence="1">The sequence shown here is derived from an EMBL/GenBank/DDBJ whole genome shotgun (WGS) entry which is preliminary data.</text>
</comment>
<dbReference type="EMBL" id="JXLB01000013">
    <property type="protein sequence ID" value="OJG80711.1"/>
    <property type="molecule type" value="Genomic_DNA"/>
</dbReference>
<proteinExistence type="predicted"/>
<evidence type="ECO:0000313" key="1">
    <source>
        <dbReference type="EMBL" id="OJG80711.1"/>
    </source>
</evidence>
<name>A0A1L8WI69_9ENTE</name>
<dbReference type="Proteomes" id="UP000182152">
    <property type="component" value="Unassembled WGS sequence"/>
</dbReference>
<keyword evidence="2" id="KW-1185">Reference proteome</keyword>